<reference evidence="3" key="2">
    <citation type="submission" date="2020-09" db="EMBL/GenBank/DDBJ databases">
        <authorList>
            <person name="Sun Q."/>
            <person name="Ohkuma M."/>
        </authorList>
    </citation>
    <scope>NUCLEOTIDE SEQUENCE</scope>
    <source>
        <strain evidence="3">JCM 14719</strain>
    </source>
</reference>
<dbReference type="InterPro" id="IPR002347">
    <property type="entry name" value="SDR_fam"/>
</dbReference>
<accession>A0A8J3FD29</accession>
<reference evidence="3" key="1">
    <citation type="journal article" date="2014" name="Int. J. Syst. Evol. Microbiol.">
        <title>Complete genome sequence of Corynebacterium casei LMG S-19264T (=DSM 44701T), isolated from a smear-ripened cheese.</title>
        <authorList>
            <consortium name="US DOE Joint Genome Institute (JGI-PGF)"/>
            <person name="Walter F."/>
            <person name="Albersmeier A."/>
            <person name="Kalinowski J."/>
            <person name="Ruckert C."/>
        </authorList>
    </citation>
    <scope>NUCLEOTIDE SEQUENCE</scope>
    <source>
        <strain evidence="3">JCM 14719</strain>
    </source>
</reference>
<dbReference type="Gene3D" id="3.40.50.720">
    <property type="entry name" value="NAD(P)-binding Rossmann-like Domain"/>
    <property type="match status" value="1"/>
</dbReference>
<dbReference type="Pfam" id="PF13561">
    <property type="entry name" value="adh_short_C2"/>
    <property type="match status" value="1"/>
</dbReference>
<dbReference type="InterPro" id="IPR036291">
    <property type="entry name" value="NAD(P)-bd_dom_sf"/>
</dbReference>
<dbReference type="GO" id="GO:0016491">
    <property type="term" value="F:oxidoreductase activity"/>
    <property type="evidence" value="ECO:0007669"/>
    <property type="project" value="UniProtKB-KW"/>
</dbReference>
<sequence length="250" mass="26277">MTHDRPLAGRWALVTGASGGIGQAIVRALVAQGANVHIHYHRREQEARALAEWCRAQGAMAFCHRADLRVGAEREALFERVAASGRPLILVNNAGTSHYGLAVEMTEAEWDALCDLHLKAAFFACQRVIPWMVAARFGRIINISSVWGLTGAACEVAYSAVKGGLNAMTKALAKELASSGITVNAVAPGAIDTPLDAFLSPADRQALAQEIPAGRLGQPEDVAALVAFLATPAAGYITGQVIAVSGGWQA</sequence>
<comment type="caution">
    <text evidence="3">The sequence shown here is derived from an EMBL/GenBank/DDBJ whole genome shotgun (WGS) entry which is preliminary data.</text>
</comment>
<dbReference type="EMBL" id="BMOF01000032">
    <property type="protein sequence ID" value="GGK02719.1"/>
    <property type="molecule type" value="Genomic_DNA"/>
</dbReference>
<dbReference type="PANTHER" id="PTHR42879:SF2">
    <property type="entry name" value="3-OXOACYL-[ACYL-CARRIER-PROTEIN] REDUCTASE FABG"/>
    <property type="match status" value="1"/>
</dbReference>
<evidence type="ECO:0000256" key="2">
    <source>
        <dbReference type="ARBA" id="ARBA00023002"/>
    </source>
</evidence>
<evidence type="ECO:0000256" key="1">
    <source>
        <dbReference type="ARBA" id="ARBA00006484"/>
    </source>
</evidence>
<dbReference type="PRINTS" id="PR00080">
    <property type="entry name" value="SDRFAMILY"/>
</dbReference>
<gene>
    <name evidence="3" type="ORF">GCM10007043_15960</name>
</gene>
<comment type="similarity">
    <text evidence="1">Belongs to the short-chain dehydrogenases/reductases (SDR) family.</text>
</comment>
<dbReference type="NCBIfam" id="NF009466">
    <property type="entry name" value="PRK12826.1-2"/>
    <property type="match status" value="1"/>
</dbReference>
<dbReference type="FunFam" id="3.40.50.720:FF:000173">
    <property type="entry name" value="3-oxoacyl-[acyl-carrier protein] reductase"/>
    <property type="match status" value="1"/>
</dbReference>
<evidence type="ECO:0000313" key="4">
    <source>
        <dbReference type="Proteomes" id="UP000637720"/>
    </source>
</evidence>
<dbReference type="AlphaFoldDB" id="A0A8J3FD29"/>
<proteinExistence type="inferred from homology"/>
<dbReference type="SUPFAM" id="SSF51735">
    <property type="entry name" value="NAD(P)-binding Rossmann-fold domains"/>
    <property type="match status" value="1"/>
</dbReference>
<name>A0A8J3FD29_9BACI</name>
<dbReference type="RefSeq" id="WP_188817523.1">
    <property type="nucleotide sequence ID" value="NZ_BMOF01000032.1"/>
</dbReference>
<dbReference type="Proteomes" id="UP000637720">
    <property type="component" value="Unassembled WGS sequence"/>
</dbReference>
<keyword evidence="2" id="KW-0560">Oxidoreductase</keyword>
<dbReference type="NCBIfam" id="NF047420">
    <property type="entry name" value="EF_P_mod_YmfI"/>
    <property type="match status" value="1"/>
</dbReference>
<dbReference type="PANTHER" id="PTHR42879">
    <property type="entry name" value="3-OXOACYL-(ACYL-CARRIER-PROTEIN) REDUCTASE"/>
    <property type="match status" value="1"/>
</dbReference>
<organism evidence="3 4">
    <name type="scientific">Calditerricola satsumensis</name>
    <dbReference type="NCBI Taxonomy" id="373054"/>
    <lineage>
        <taxon>Bacteria</taxon>
        <taxon>Bacillati</taxon>
        <taxon>Bacillota</taxon>
        <taxon>Bacilli</taxon>
        <taxon>Bacillales</taxon>
        <taxon>Bacillaceae</taxon>
        <taxon>Calditerricola</taxon>
    </lineage>
</organism>
<dbReference type="PRINTS" id="PR00081">
    <property type="entry name" value="GDHRDH"/>
</dbReference>
<keyword evidence="4" id="KW-1185">Reference proteome</keyword>
<protein>
    <submittedName>
        <fullName evidence="3">Beta-ketoacyl-ACP reductase</fullName>
    </submittedName>
</protein>
<evidence type="ECO:0000313" key="3">
    <source>
        <dbReference type="EMBL" id="GGK02719.1"/>
    </source>
</evidence>
<dbReference type="InterPro" id="IPR050259">
    <property type="entry name" value="SDR"/>
</dbReference>